<evidence type="ECO:0000259" key="3">
    <source>
        <dbReference type="PROSITE" id="PS50887"/>
    </source>
</evidence>
<dbReference type="KEGG" id="mmaa:FR932_12700"/>
<dbReference type="SUPFAM" id="SSF141868">
    <property type="entry name" value="EAL domain-like"/>
    <property type="match status" value="1"/>
</dbReference>
<dbReference type="Pfam" id="PF07695">
    <property type="entry name" value="7TMR-DISM_7TM"/>
    <property type="match status" value="1"/>
</dbReference>
<dbReference type="InterPro" id="IPR001633">
    <property type="entry name" value="EAL_dom"/>
</dbReference>
<accession>A0A5J6WNB8</accession>
<dbReference type="EMBL" id="CP044399">
    <property type="protein sequence ID" value="QFI38648.1"/>
    <property type="molecule type" value="Genomic_DNA"/>
</dbReference>
<dbReference type="InterPro" id="IPR035919">
    <property type="entry name" value="EAL_sf"/>
</dbReference>
<dbReference type="PANTHER" id="PTHR33121">
    <property type="entry name" value="CYCLIC DI-GMP PHOSPHODIESTERASE PDEF"/>
    <property type="match status" value="1"/>
</dbReference>
<evidence type="ECO:0000313" key="5">
    <source>
        <dbReference type="Proteomes" id="UP000327424"/>
    </source>
</evidence>
<dbReference type="AlphaFoldDB" id="A0A5J6WNB8"/>
<dbReference type="NCBIfam" id="TIGR00254">
    <property type="entry name" value="GGDEF"/>
    <property type="match status" value="1"/>
</dbReference>
<dbReference type="SMART" id="SM00052">
    <property type="entry name" value="EAL"/>
    <property type="match status" value="1"/>
</dbReference>
<dbReference type="OrthoDB" id="9816034at2"/>
<dbReference type="Pfam" id="PF00563">
    <property type="entry name" value="EAL"/>
    <property type="match status" value="1"/>
</dbReference>
<gene>
    <name evidence="4" type="ORF">FR932_12700</name>
</gene>
<feature type="domain" description="GGDEF" evidence="3">
    <location>
        <begin position="557"/>
        <end position="694"/>
    </location>
</feature>
<keyword evidence="1" id="KW-0812">Transmembrane</keyword>
<dbReference type="SUPFAM" id="SSF55073">
    <property type="entry name" value="Nucleotide cyclase"/>
    <property type="match status" value="1"/>
</dbReference>
<dbReference type="PROSITE" id="PS50887">
    <property type="entry name" value="GGDEF"/>
    <property type="match status" value="1"/>
</dbReference>
<reference evidence="4 5" key="1">
    <citation type="submission" date="2019-09" db="EMBL/GenBank/DDBJ databases">
        <title>Hybrid Assembly of the complete Genome of the Deep-Sea Bacterium Moritella marina from long Nanopore and Illumina reads.</title>
        <authorList>
            <person name="Magin S."/>
            <person name="Georgoulis A."/>
            <person name="Papadimitriou K."/>
            <person name="Iliakis G."/>
            <person name="Vorgias C.E."/>
        </authorList>
    </citation>
    <scope>NUCLEOTIDE SEQUENCE [LARGE SCALE GENOMIC DNA]</scope>
    <source>
        <strain evidence="4 5">MP-1</strain>
    </source>
</reference>
<organism evidence="4 5">
    <name type="scientific">Moritella marina ATCC 15381</name>
    <dbReference type="NCBI Taxonomy" id="1202962"/>
    <lineage>
        <taxon>Bacteria</taxon>
        <taxon>Pseudomonadati</taxon>
        <taxon>Pseudomonadota</taxon>
        <taxon>Gammaproteobacteria</taxon>
        <taxon>Alteromonadales</taxon>
        <taxon>Moritellaceae</taxon>
        <taxon>Moritella</taxon>
    </lineage>
</organism>
<keyword evidence="1" id="KW-0472">Membrane</keyword>
<feature type="transmembrane region" description="Helical" evidence="1">
    <location>
        <begin position="20"/>
        <end position="40"/>
    </location>
</feature>
<proteinExistence type="predicted"/>
<keyword evidence="1" id="KW-1133">Transmembrane helix</keyword>
<name>A0A5J6WNB8_MORMI</name>
<feature type="transmembrane region" description="Helical" evidence="1">
    <location>
        <begin position="197"/>
        <end position="216"/>
    </location>
</feature>
<dbReference type="SMART" id="SM00267">
    <property type="entry name" value="GGDEF"/>
    <property type="match status" value="1"/>
</dbReference>
<dbReference type="InterPro" id="IPR000160">
    <property type="entry name" value="GGDEF_dom"/>
</dbReference>
<dbReference type="InterPro" id="IPR011623">
    <property type="entry name" value="7TMR_DISM_rcpt_extracell_dom1"/>
</dbReference>
<dbReference type="InterPro" id="IPR043128">
    <property type="entry name" value="Rev_trsase/Diguanyl_cyclase"/>
</dbReference>
<feature type="domain" description="EAL" evidence="2">
    <location>
        <begin position="705"/>
        <end position="960"/>
    </location>
</feature>
<dbReference type="CDD" id="cd01948">
    <property type="entry name" value="EAL"/>
    <property type="match status" value="1"/>
</dbReference>
<dbReference type="CDD" id="cd01949">
    <property type="entry name" value="GGDEF"/>
    <property type="match status" value="1"/>
</dbReference>
<feature type="transmembrane region" description="Helical" evidence="1">
    <location>
        <begin position="260"/>
        <end position="279"/>
    </location>
</feature>
<dbReference type="Proteomes" id="UP000327424">
    <property type="component" value="Chromosome"/>
</dbReference>
<keyword evidence="5" id="KW-1185">Reference proteome</keyword>
<dbReference type="Gene3D" id="2.60.40.2380">
    <property type="match status" value="1"/>
</dbReference>
<dbReference type="PANTHER" id="PTHR33121:SF23">
    <property type="entry name" value="CYCLIC DI-GMP PHOSPHODIESTERASE PDEB"/>
    <property type="match status" value="1"/>
</dbReference>
<dbReference type="InterPro" id="IPR050706">
    <property type="entry name" value="Cyclic-di-GMP_PDE-like"/>
</dbReference>
<feature type="transmembrane region" description="Helical" evidence="1">
    <location>
        <begin position="314"/>
        <end position="333"/>
    </location>
</feature>
<evidence type="ECO:0000313" key="4">
    <source>
        <dbReference type="EMBL" id="QFI38648.1"/>
    </source>
</evidence>
<dbReference type="Gene3D" id="3.30.70.270">
    <property type="match status" value="1"/>
</dbReference>
<dbReference type="Gene3D" id="3.20.20.450">
    <property type="entry name" value="EAL domain"/>
    <property type="match status" value="1"/>
</dbReference>
<dbReference type="PROSITE" id="PS50883">
    <property type="entry name" value="EAL"/>
    <property type="match status" value="1"/>
</dbReference>
<dbReference type="RefSeq" id="WP_019439477.1">
    <property type="nucleotide sequence ID" value="NZ_ALOE01000002.1"/>
</dbReference>
<feature type="transmembrane region" description="Helical" evidence="1">
    <location>
        <begin position="345"/>
        <end position="370"/>
    </location>
</feature>
<sequence length="964" mass="110151">MRFIMINSNKVRNKLTTSNLPFSVISLLLRFSFILFFFLVHQNVLSKEYISEFYYTNSGDINTLNDAISFSSWKDNFQQENEFKKNIWLKIKISRASIFSGKDVVLKYNDAYINYIDFWHTNDNGSVIYNYTKGGDNRVNVLHDDFSSYYYCIPIKQIYDSSGWVYIKLKSSLPLKTIPLLFTSSYEVESEFHQQSFLGASILGAIFLCILISCCMTRRKNMISAVSYSMLLINIAIATLYRFGFISYHFTANYPIINKYIHLINIPLGFITSIIFAICSCNLSSSSKKNLKVIIFSYLSLILASGFYSHSMLLSTELLLGTAATLYLVYICLKEGISGNNKALWFFVSWFVFTLVNAIANLQIMGLLSLKQIGLSIHQFEMLYAISPMLSICIISMLHARSINDTINERNRMQVELSNQLTLYKDLYDNSKEGLCTMSLNGHVIQQNTTFEHITTQKPMLLDHLSQSIINHTSDAKRANLYNGIKDELQFQGLYLKYYIQQSQTTHHLEVTLEDITQEATHREHLEYLATTDSTTELYNRRYLTKQLNQLLEKEVPHNALLFLDLDHFKLLNDIAGHSAGDELLKQIAQQLNSCKCTLSSTDITVARMGGDEFCVLMPFASKSEAEDLANCILTRLAELKVSHSGQIFDVSASIGIVLFDTKNAKESDIMSISDHACYSAKDRGRNGFYTIDMNQRDALTFRSDMLDSVRLKNAINNQKIHLFCQQLLKISEPDNIYLEILARLENEEGELISPFHFIPTAERYQLMPDIDLYMVNQVLNFSSANPAFVEEITMVGINLSGQSLIDKSFRQRLLLILKQQTNIPASKLCFEITETIAITNLHDVANFLAQLKQLGVNISIDDFGSGYANYHYLRNLPFDSLKVDGDIIKSLKDDEIGETWVMSMIEIAQKLKVSVVGEFISDQILYDRCIELGFDFLQGFYIHEPEHLSEYNFALQKKRTISA</sequence>
<evidence type="ECO:0000259" key="2">
    <source>
        <dbReference type="PROSITE" id="PS50883"/>
    </source>
</evidence>
<dbReference type="Pfam" id="PF00990">
    <property type="entry name" value="GGDEF"/>
    <property type="match status" value="1"/>
</dbReference>
<feature type="transmembrane region" description="Helical" evidence="1">
    <location>
        <begin position="228"/>
        <end position="248"/>
    </location>
</feature>
<dbReference type="InterPro" id="IPR029787">
    <property type="entry name" value="Nucleotide_cyclase"/>
</dbReference>
<feature type="transmembrane region" description="Helical" evidence="1">
    <location>
        <begin position="291"/>
        <end position="308"/>
    </location>
</feature>
<protein>
    <submittedName>
        <fullName evidence="4">EAL domain-containing protein</fullName>
    </submittedName>
</protein>
<dbReference type="GO" id="GO:0071111">
    <property type="term" value="F:cyclic-guanylate-specific phosphodiesterase activity"/>
    <property type="evidence" value="ECO:0007669"/>
    <property type="project" value="InterPro"/>
</dbReference>
<evidence type="ECO:0000256" key="1">
    <source>
        <dbReference type="SAM" id="Phobius"/>
    </source>
</evidence>